<organism evidence="2 3">
    <name type="scientific">Hwanghaeella grinnelliae</name>
    <dbReference type="NCBI Taxonomy" id="2500179"/>
    <lineage>
        <taxon>Bacteria</taxon>
        <taxon>Pseudomonadati</taxon>
        <taxon>Pseudomonadota</taxon>
        <taxon>Alphaproteobacteria</taxon>
        <taxon>Rhodospirillales</taxon>
        <taxon>Rhodospirillaceae</taxon>
        <taxon>Hwanghaeella</taxon>
    </lineage>
</organism>
<feature type="domain" description="Glycosyltransferase 2-like" evidence="1">
    <location>
        <begin position="242"/>
        <end position="371"/>
    </location>
</feature>
<dbReference type="PANTHER" id="PTHR48090">
    <property type="entry name" value="UNDECAPRENYL-PHOSPHATE 4-DEOXY-4-FORMAMIDO-L-ARABINOSE TRANSFERASE-RELATED"/>
    <property type="match status" value="1"/>
</dbReference>
<dbReference type="PANTHER" id="PTHR48090:SF7">
    <property type="entry name" value="RFBJ PROTEIN"/>
    <property type="match status" value="1"/>
</dbReference>
<reference evidence="3" key="1">
    <citation type="submission" date="2019-01" db="EMBL/GenBank/DDBJ databases">
        <title>Gri0909 isolated from a small marine red alga.</title>
        <authorList>
            <person name="Kim J."/>
            <person name="Jeong S.E."/>
            <person name="Jeon C.O."/>
        </authorList>
    </citation>
    <scope>NUCLEOTIDE SEQUENCE [LARGE SCALE GENOMIC DNA]</scope>
    <source>
        <strain evidence="3">Gri0909</strain>
    </source>
</reference>
<dbReference type="Pfam" id="PF13489">
    <property type="entry name" value="Methyltransf_23"/>
    <property type="match status" value="1"/>
</dbReference>
<evidence type="ECO:0000313" key="2">
    <source>
        <dbReference type="EMBL" id="RVU38042.1"/>
    </source>
</evidence>
<dbReference type="CDD" id="cd02440">
    <property type="entry name" value="AdoMet_MTases"/>
    <property type="match status" value="1"/>
</dbReference>
<dbReference type="InterPro" id="IPR029063">
    <property type="entry name" value="SAM-dependent_MTases_sf"/>
</dbReference>
<protein>
    <submittedName>
        <fullName evidence="2">Glycosyltransferase</fullName>
    </submittedName>
</protein>
<dbReference type="InterPro" id="IPR001173">
    <property type="entry name" value="Glyco_trans_2-like"/>
</dbReference>
<dbReference type="SUPFAM" id="SSF53448">
    <property type="entry name" value="Nucleotide-diphospho-sugar transferases"/>
    <property type="match status" value="1"/>
</dbReference>
<dbReference type="SUPFAM" id="SSF53335">
    <property type="entry name" value="S-adenosyl-L-methionine-dependent methyltransferases"/>
    <property type="match status" value="1"/>
</dbReference>
<dbReference type="Gene3D" id="3.90.550.10">
    <property type="entry name" value="Spore Coat Polysaccharide Biosynthesis Protein SpsA, Chain A"/>
    <property type="match status" value="1"/>
</dbReference>
<comment type="caution">
    <text evidence="2">The sequence shown here is derived from an EMBL/GenBank/DDBJ whole genome shotgun (WGS) entry which is preliminary data.</text>
</comment>
<gene>
    <name evidence="2" type="ORF">EOI86_01690</name>
</gene>
<sequence>MTLSPRKRAIRDYADDIAKIRDHWIDRNSPFHNADLAYLKFVIPEGSRVLELGCGTGRTLERLKPSVGVGVDFSEEMIEIASSKHPDMTFHVADIEALANNRKIKGTFDFILLSDTIGYLDDCEETFKSLHRFCDANTRLVVSYYSHLWEPALKLTEMMGLRMPQPEVNYLGHHDIANLLNLSDFEVIRQEWRQLVPHHLFGIGTALNRFIGTLPGIRRLCLRHYLVARSERHAKRRNLSATVLVPCRNEKGNIENAVKRLPRFADDIEILYVEGNSSDGTYEECERVRDAYKDEWDIKVFKQPGKGKGDAVRKGFDEARGDVLMILDADLTMPPEEIPKYYDAIARGKGEFINGTRLVYPMEHGAMRFLNYWANRTFALIFSYLLNQRFTDTLCGTKVITKKDYENLIANRSYFGDFDPFGDFDLIFGAAKLNLKIVEIPVRYADRTYGSPQISRFRDGWLLLKMVVFAWRKLKAF</sequence>
<dbReference type="InterPro" id="IPR050256">
    <property type="entry name" value="Glycosyltransferase_2"/>
</dbReference>
<dbReference type="AlphaFoldDB" id="A0A437QU60"/>
<evidence type="ECO:0000259" key="1">
    <source>
        <dbReference type="Pfam" id="PF00535"/>
    </source>
</evidence>
<keyword evidence="2" id="KW-0808">Transferase</keyword>
<evidence type="ECO:0000313" key="3">
    <source>
        <dbReference type="Proteomes" id="UP000287447"/>
    </source>
</evidence>
<keyword evidence="3" id="KW-1185">Reference proteome</keyword>
<dbReference type="InterPro" id="IPR029044">
    <property type="entry name" value="Nucleotide-diphossugar_trans"/>
</dbReference>
<dbReference type="Gene3D" id="3.40.50.150">
    <property type="entry name" value="Vaccinia Virus protein VP39"/>
    <property type="match status" value="1"/>
</dbReference>
<dbReference type="Pfam" id="PF00535">
    <property type="entry name" value="Glycos_transf_2"/>
    <property type="match status" value="1"/>
</dbReference>
<dbReference type="Proteomes" id="UP000287447">
    <property type="component" value="Unassembled WGS sequence"/>
</dbReference>
<accession>A0A437QU60</accession>
<dbReference type="OrthoDB" id="9806525at2"/>
<proteinExistence type="predicted"/>
<dbReference type="RefSeq" id="WP_127765071.1">
    <property type="nucleotide sequence ID" value="NZ_SADE01000001.1"/>
</dbReference>
<dbReference type="GO" id="GO:0016740">
    <property type="term" value="F:transferase activity"/>
    <property type="evidence" value="ECO:0007669"/>
    <property type="project" value="UniProtKB-KW"/>
</dbReference>
<dbReference type="CDD" id="cd04179">
    <property type="entry name" value="DPM_DPG-synthase_like"/>
    <property type="match status" value="1"/>
</dbReference>
<name>A0A437QU60_9PROT</name>
<dbReference type="EMBL" id="SADE01000001">
    <property type="protein sequence ID" value="RVU38042.1"/>
    <property type="molecule type" value="Genomic_DNA"/>
</dbReference>